<reference evidence="1" key="1">
    <citation type="submission" date="2022-04" db="EMBL/GenBank/DDBJ databases">
        <title>Jade perch genome.</title>
        <authorList>
            <person name="Chao B."/>
        </authorList>
    </citation>
    <scope>NUCLEOTIDE SEQUENCE</scope>
    <source>
        <strain evidence="1">CB-2022</strain>
    </source>
</reference>
<evidence type="ECO:0000313" key="2">
    <source>
        <dbReference type="Proteomes" id="UP000831701"/>
    </source>
</evidence>
<dbReference type="Proteomes" id="UP000831701">
    <property type="component" value="Chromosome 8"/>
</dbReference>
<keyword evidence="2" id="KW-1185">Reference proteome</keyword>
<sequence>MMKLILSLTLIWALSSTGTSSGNTAQYISKGCASSSECPVTGTQTISYSYFDMRQVTSTKCCSTDNCNSETLPFPPAPTTNSLQCFTCNFNGSECNTKLQCRGVEDRCFKVNMPIYIADLLLPYEQEHSSDPQYIKSSSTEQVQYHHPGKLTCSTQDTYLFIMMKLILSLTLIWALSSTAGALQCQICSNFNFNCSSTESSTCPSDTMCATFASLVTSSGNTAQYISKGCALSSACPVTGTQTISFSFFDMRQVTSTKCCSTDNCNSETLPFPAPTTNSLQCFTCNSKGSECNTKLQCRGVEDRCFKLDGESL</sequence>
<dbReference type="EMBL" id="CM041538">
    <property type="protein sequence ID" value="KAI3369112.1"/>
    <property type="molecule type" value="Genomic_DNA"/>
</dbReference>
<accession>A0ACB8WP97</accession>
<organism evidence="1 2">
    <name type="scientific">Scortum barcoo</name>
    <name type="common">barcoo grunter</name>
    <dbReference type="NCBI Taxonomy" id="214431"/>
    <lineage>
        <taxon>Eukaryota</taxon>
        <taxon>Metazoa</taxon>
        <taxon>Chordata</taxon>
        <taxon>Craniata</taxon>
        <taxon>Vertebrata</taxon>
        <taxon>Euteleostomi</taxon>
        <taxon>Actinopterygii</taxon>
        <taxon>Neopterygii</taxon>
        <taxon>Teleostei</taxon>
        <taxon>Neoteleostei</taxon>
        <taxon>Acanthomorphata</taxon>
        <taxon>Eupercaria</taxon>
        <taxon>Centrarchiformes</taxon>
        <taxon>Terapontoidei</taxon>
        <taxon>Terapontidae</taxon>
        <taxon>Scortum</taxon>
    </lineage>
</organism>
<proteinExistence type="predicted"/>
<comment type="caution">
    <text evidence="1">The sequence shown here is derived from an EMBL/GenBank/DDBJ whole genome shotgun (WGS) entry which is preliminary data.</text>
</comment>
<evidence type="ECO:0000313" key="1">
    <source>
        <dbReference type="EMBL" id="KAI3369112.1"/>
    </source>
</evidence>
<gene>
    <name evidence="1" type="ORF">L3Q82_026077</name>
</gene>
<name>A0ACB8WP97_9TELE</name>
<protein>
    <submittedName>
        <fullName evidence="1">Uncharacterized protein</fullName>
    </submittedName>
</protein>